<accession>X1LMJ2</accession>
<sequence length="46" mass="5667">GRMNDWISKRGDMDIDEFIENIPISEAREYIKIVMGNYHFYKMLYY</sequence>
<evidence type="ECO:0000313" key="1">
    <source>
        <dbReference type="EMBL" id="GAI03610.1"/>
    </source>
</evidence>
<dbReference type="EMBL" id="BARV01012399">
    <property type="protein sequence ID" value="GAI03610.1"/>
    <property type="molecule type" value="Genomic_DNA"/>
</dbReference>
<dbReference type="AlphaFoldDB" id="X1LMJ2"/>
<protein>
    <recommendedName>
        <fullName evidence="2">Transglycosylase SLT domain-containing protein</fullName>
    </recommendedName>
</protein>
<proteinExistence type="predicted"/>
<reference evidence="1" key="1">
    <citation type="journal article" date="2014" name="Front. Microbiol.">
        <title>High frequency of phylogenetically diverse reductive dehalogenase-homologous genes in deep subseafloor sedimentary metagenomes.</title>
        <authorList>
            <person name="Kawai M."/>
            <person name="Futagami T."/>
            <person name="Toyoda A."/>
            <person name="Takaki Y."/>
            <person name="Nishi S."/>
            <person name="Hori S."/>
            <person name="Arai W."/>
            <person name="Tsubouchi T."/>
            <person name="Morono Y."/>
            <person name="Uchiyama I."/>
            <person name="Ito T."/>
            <person name="Fujiyama A."/>
            <person name="Inagaki F."/>
            <person name="Takami H."/>
        </authorList>
    </citation>
    <scope>NUCLEOTIDE SEQUENCE</scope>
    <source>
        <strain evidence="1">Expedition CK06-06</strain>
    </source>
</reference>
<feature type="non-terminal residue" evidence="1">
    <location>
        <position position="1"/>
    </location>
</feature>
<evidence type="ECO:0008006" key="2">
    <source>
        <dbReference type="Google" id="ProtNLM"/>
    </source>
</evidence>
<name>X1LMJ2_9ZZZZ</name>
<gene>
    <name evidence="1" type="ORF">S06H3_22981</name>
</gene>
<dbReference type="Gene3D" id="1.10.530.10">
    <property type="match status" value="1"/>
</dbReference>
<organism evidence="1">
    <name type="scientific">marine sediment metagenome</name>
    <dbReference type="NCBI Taxonomy" id="412755"/>
    <lineage>
        <taxon>unclassified sequences</taxon>
        <taxon>metagenomes</taxon>
        <taxon>ecological metagenomes</taxon>
    </lineage>
</organism>
<comment type="caution">
    <text evidence="1">The sequence shown here is derived from an EMBL/GenBank/DDBJ whole genome shotgun (WGS) entry which is preliminary data.</text>
</comment>